<evidence type="ECO:0000313" key="3">
    <source>
        <dbReference type="Proteomes" id="UP000029525"/>
    </source>
</evidence>
<dbReference type="InterPro" id="IPR041700">
    <property type="entry name" value="OMP_b-brl_3"/>
</dbReference>
<dbReference type="RefSeq" id="WP_036867660.1">
    <property type="nucleotide sequence ID" value="NZ_JRNQ01000052.1"/>
</dbReference>
<dbReference type="SUPFAM" id="SSF49464">
    <property type="entry name" value="Carboxypeptidase regulatory domain-like"/>
    <property type="match status" value="1"/>
</dbReference>
<evidence type="ECO:0000259" key="1">
    <source>
        <dbReference type="Pfam" id="PF14905"/>
    </source>
</evidence>
<dbReference type="InterPro" id="IPR008969">
    <property type="entry name" value="CarboxyPept-like_regulatory"/>
</dbReference>
<gene>
    <name evidence="2" type="ORF">HMPREF0647_08240</name>
</gene>
<comment type="caution">
    <text evidence="2">The sequence shown here is derived from an EMBL/GenBank/DDBJ whole genome shotgun (WGS) entry which is preliminary data.</text>
</comment>
<accession>A0A096BMY4</accession>
<name>A0A096BMY4_9BACT</name>
<proteinExistence type="predicted"/>
<protein>
    <recommendedName>
        <fullName evidence="1">Outer membrane protein beta-barrel domain-containing protein</fullName>
    </recommendedName>
</protein>
<dbReference type="OrthoDB" id="905020at2"/>
<dbReference type="EMBL" id="JRNQ01000052">
    <property type="protein sequence ID" value="KGF44062.1"/>
    <property type="molecule type" value="Genomic_DNA"/>
</dbReference>
<feature type="domain" description="Outer membrane protein beta-barrel" evidence="1">
    <location>
        <begin position="368"/>
        <end position="742"/>
    </location>
</feature>
<dbReference type="Proteomes" id="UP000029525">
    <property type="component" value="Unassembled WGS sequence"/>
</dbReference>
<reference evidence="2 3" key="1">
    <citation type="submission" date="2014-07" db="EMBL/GenBank/DDBJ databases">
        <authorList>
            <person name="McCorrison J."/>
            <person name="Sanka R."/>
            <person name="Torralba M."/>
            <person name="Gillis M."/>
            <person name="Haft D.H."/>
            <person name="Methe B."/>
            <person name="Sutton G."/>
            <person name="Nelson K.E."/>
        </authorList>
    </citation>
    <scope>NUCLEOTIDE SEQUENCE [LARGE SCALE GENOMIC DNA]</scope>
    <source>
        <strain evidence="2 3">DNF00320</strain>
    </source>
</reference>
<dbReference type="SUPFAM" id="SSF56935">
    <property type="entry name" value="Porins"/>
    <property type="match status" value="1"/>
</dbReference>
<dbReference type="Pfam" id="PF14905">
    <property type="entry name" value="OMP_b-brl_3"/>
    <property type="match status" value="1"/>
</dbReference>
<organism evidence="2 3">
    <name type="scientific">Prevotella bivia DNF00320</name>
    <dbReference type="NCBI Taxonomy" id="1401068"/>
    <lineage>
        <taxon>Bacteria</taxon>
        <taxon>Pseudomonadati</taxon>
        <taxon>Bacteroidota</taxon>
        <taxon>Bacteroidia</taxon>
        <taxon>Bacteroidales</taxon>
        <taxon>Prevotellaceae</taxon>
        <taxon>Prevotella</taxon>
    </lineage>
</organism>
<dbReference type="AlphaFoldDB" id="A0A096BMY4"/>
<evidence type="ECO:0000313" key="2">
    <source>
        <dbReference type="EMBL" id="KGF44062.1"/>
    </source>
</evidence>
<sequence length="764" mass="86929">MKRLIFILITLSFHFACKSQDVLKGKIVNKYGDAIEYANIALLKGDSTYINGCVSDSTGCFQHIKTESAALIRVSYIGYHTSLVSLRDFNGTIILEENVNKLKEVVVKSNRSVFKNTPDGLSVNIQGSPFAALGEAKDILAQLPYLHVDGNKISVIGKGSPIIYVNNRQIMDNNELNGLRSSQIKYIKVITNPGSRFSNDVNAVIFITTIPINKNGLTGLAQWTGRQRTDFSQTGYLTFNYHVKNIDLFASVNYITDHQKQDQQNFILLPTQPNLTNIESVSNQTYQPKHLISSAGINYMSPGGKLSSGIRYNFSKTIGVPFMQNTTNIIISKDKQDNFKTSLEQNSHGYTHYINSYIRNEFRNASILDIDLSYVSSNIKTTLSTQEDGREGELIVSSVTDRKAQLFAERASWTYPSTLFSLTFGNEYTYTDNKQDFNLFGNPLIKTIQSSQNSSHQHALVFFVESQRNWTKYLSTNVGLRYDHVKFDYFLNHERQAMQSKSYSNLMPTISLAYTRDKLSIALYFRSTITRPSYQELRASTSYSNRYSYESGNPSLQPTHKYDAGFRFGYKDLSFSISYNYYKDAISFYKYMNSANEAAISSFTNEDYKLVSASLSYSPKIKWWRPSLTLEGRLPYMRLNEIKYNSPLFIYSLKNLITLPKSYYVTLNIDGNSSGNIMLRKIAPEISVSCSVNKQFGKLLVKLGVDDIFKSKKEAWSIYSNNIFSNKKMKYDSRAVYFTLQYNFNSTKSRYKGGKSGNDERGRL</sequence>